<feature type="domain" description="DSC E3 ubiquitin ligase complex subunit 3 C-terminal" evidence="5">
    <location>
        <begin position="199"/>
        <end position="345"/>
    </location>
</feature>
<dbReference type="InterPro" id="IPR029071">
    <property type="entry name" value="Ubiquitin-like_domsf"/>
</dbReference>
<keyword evidence="7" id="KW-1185">Reference proteome</keyword>
<gene>
    <name evidence="6" type="ORF">K490DRAFT_62901</name>
</gene>
<dbReference type="OrthoDB" id="2556122at2759"/>
<keyword evidence="2" id="KW-1133">Transmembrane helix</keyword>
<dbReference type="GO" id="GO:0044695">
    <property type="term" value="C:Dsc E3 ubiquitin ligase complex"/>
    <property type="evidence" value="ECO:0007669"/>
    <property type="project" value="InterPro"/>
</dbReference>
<dbReference type="InterPro" id="IPR019413">
    <property type="entry name" value="Dsc3_ub-like_dom"/>
</dbReference>
<feature type="transmembrane region" description="Helical" evidence="2">
    <location>
        <begin position="329"/>
        <end position="346"/>
    </location>
</feature>
<feature type="transmembrane region" description="Helical" evidence="2">
    <location>
        <begin position="298"/>
        <end position="317"/>
    </location>
</feature>
<dbReference type="Gene3D" id="3.10.20.90">
    <property type="entry name" value="Phosphatidylinositol 3-kinase Catalytic Subunit, Chain A, domain 1"/>
    <property type="match status" value="1"/>
</dbReference>
<feature type="compositionally biased region" description="Low complexity" evidence="1">
    <location>
        <begin position="176"/>
        <end position="196"/>
    </location>
</feature>
<evidence type="ECO:0000313" key="7">
    <source>
        <dbReference type="Proteomes" id="UP000799776"/>
    </source>
</evidence>
<feature type="region of interest" description="Disordered" evidence="1">
    <location>
        <begin position="66"/>
        <end position="118"/>
    </location>
</feature>
<feature type="compositionally biased region" description="Polar residues" evidence="1">
    <location>
        <begin position="160"/>
        <end position="175"/>
    </location>
</feature>
<dbReference type="PANTHER" id="PTHR28049">
    <property type="entry name" value="TRANSMEMBRANE PROTEIN YOR223W"/>
    <property type="match status" value="1"/>
</dbReference>
<evidence type="ECO:0000313" key="6">
    <source>
        <dbReference type="EMBL" id="KAF2090027.1"/>
    </source>
</evidence>
<evidence type="ECO:0000256" key="2">
    <source>
        <dbReference type="SAM" id="Phobius"/>
    </source>
</evidence>
<evidence type="ECO:0000259" key="5">
    <source>
        <dbReference type="Pfam" id="PF13373"/>
    </source>
</evidence>
<reference evidence="6" key="1">
    <citation type="journal article" date="2020" name="Stud. Mycol.">
        <title>101 Dothideomycetes genomes: a test case for predicting lifestyles and emergence of pathogens.</title>
        <authorList>
            <person name="Haridas S."/>
            <person name="Albert R."/>
            <person name="Binder M."/>
            <person name="Bloem J."/>
            <person name="Labutti K."/>
            <person name="Salamov A."/>
            <person name="Andreopoulos B."/>
            <person name="Baker S."/>
            <person name="Barry K."/>
            <person name="Bills G."/>
            <person name="Bluhm B."/>
            <person name="Cannon C."/>
            <person name="Castanera R."/>
            <person name="Culley D."/>
            <person name="Daum C."/>
            <person name="Ezra D."/>
            <person name="Gonzalez J."/>
            <person name="Henrissat B."/>
            <person name="Kuo A."/>
            <person name="Liang C."/>
            <person name="Lipzen A."/>
            <person name="Lutzoni F."/>
            <person name="Magnuson J."/>
            <person name="Mondo S."/>
            <person name="Nolan M."/>
            <person name="Ohm R."/>
            <person name="Pangilinan J."/>
            <person name="Park H.-J."/>
            <person name="Ramirez L."/>
            <person name="Alfaro M."/>
            <person name="Sun H."/>
            <person name="Tritt A."/>
            <person name="Yoshinaga Y."/>
            <person name="Zwiers L.-H."/>
            <person name="Turgeon B."/>
            <person name="Goodwin S."/>
            <person name="Spatafora J."/>
            <person name="Crous P."/>
            <person name="Grigoriev I."/>
        </authorList>
    </citation>
    <scope>NUCLEOTIDE SEQUENCE</scope>
    <source>
        <strain evidence="6">CBS 121410</strain>
    </source>
</reference>
<dbReference type="Proteomes" id="UP000799776">
    <property type="component" value="Unassembled WGS sequence"/>
</dbReference>
<feature type="signal peptide" evidence="3">
    <location>
        <begin position="1"/>
        <end position="16"/>
    </location>
</feature>
<sequence>MSLPTQILLIVRFTTALPDLPLPINSPGSTTALDLKQLIRNHLPAPHSSHRLRLIHAGQLLQDTAPLSSSLSLPPPPPPRAKAGHTGIVGHGSSDSISSSKVNGEGKGKERAVDADEDEAPLSISKKVYIHCSIGDVLSPSELAHEAEAANRAAAALHSPTPSSSVTDWQQNSRDTSASSSAVHAPPAATAMTTTPAPQGFDRLLATGFTAAEVASLRAQFRANVAFTHTPDSMPSVAELRLLEDRWLDNDESTGRRGAAPAGGGVFNADEGAADEEIGGGGNWGTATWSDDGGIDDMLYGNVVGFFWPLGALGWGLREEGVWSRRRQIAVLTGFLVNILFGFLRLTS</sequence>
<dbReference type="EMBL" id="ML978713">
    <property type="protein sequence ID" value="KAF2090027.1"/>
    <property type="molecule type" value="Genomic_DNA"/>
</dbReference>
<protein>
    <recommendedName>
        <fullName evidence="8">Ubiquitin-like domain-containing protein</fullName>
    </recommendedName>
</protein>
<feature type="domain" description="DSC E3 ubiquitin ligase complex subunit 3 ubiquitin-like" evidence="4">
    <location>
        <begin position="8"/>
        <end position="136"/>
    </location>
</feature>
<dbReference type="Pfam" id="PF10302">
    <property type="entry name" value="Dsc3_N"/>
    <property type="match status" value="1"/>
</dbReference>
<feature type="compositionally biased region" description="Basic and acidic residues" evidence="1">
    <location>
        <begin position="104"/>
        <end position="114"/>
    </location>
</feature>
<feature type="region of interest" description="Disordered" evidence="1">
    <location>
        <begin position="252"/>
        <end position="285"/>
    </location>
</feature>
<organism evidence="6 7">
    <name type="scientific">Saccharata proteae CBS 121410</name>
    <dbReference type="NCBI Taxonomy" id="1314787"/>
    <lineage>
        <taxon>Eukaryota</taxon>
        <taxon>Fungi</taxon>
        <taxon>Dikarya</taxon>
        <taxon>Ascomycota</taxon>
        <taxon>Pezizomycotina</taxon>
        <taxon>Dothideomycetes</taxon>
        <taxon>Dothideomycetes incertae sedis</taxon>
        <taxon>Botryosphaeriales</taxon>
        <taxon>Saccharataceae</taxon>
        <taxon>Saccharata</taxon>
    </lineage>
</organism>
<dbReference type="PANTHER" id="PTHR28049:SF1">
    <property type="entry name" value="DSC E3 UBIQUITIN LIGASE COMPLEX SUBUNIT 3"/>
    <property type="match status" value="1"/>
</dbReference>
<evidence type="ECO:0000256" key="1">
    <source>
        <dbReference type="SAM" id="MobiDB-lite"/>
    </source>
</evidence>
<dbReference type="SUPFAM" id="SSF54236">
    <property type="entry name" value="Ubiquitin-like"/>
    <property type="match status" value="1"/>
</dbReference>
<name>A0A9P4M0C7_9PEZI</name>
<keyword evidence="2" id="KW-0812">Transmembrane</keyword>
<dbReference type="AlphaFoldDB" id="A0A9P4M0C7"/>
<evidence type="ECO:0000256" key="3">
    <source>
        <dbReference type="SAM" id="SignalP"/>
    </source>
</evidence>
<accession>A0A9P4M0C7</accession>
<dbReference type="GO" id="GO:0005783">
    <property type="term" value="C:endoplasmic reticulum"/>
    <property type="evidence" value="ECO:0007669"/>
    <property type="project" value="TreeGrafter"/>
</dbReference>
<feature type="region of interest" description="Disordered" evidence="1">
    <location>
        <begin position="153"/>
        <end position="196"/>
    </location>
</feature>
<dbReference type="CDD" id="cd17039">
    <property type="entry name" value="Ubl_ubiquitin_like"/>
    <property type="match status" value="1"/>
</dbReference>
<keyword evidence="3" id="KW-0732">Signal</keyword>
<dbReference type="Pfam" id="PF13373">
    <property type="entry name" value="Dsc3_C"/>
    <property type="match status" value="1"/>
</dbReference>
<feature type="chain" id="PRO_5040299298" description="Ubiquitin-like domain-containing protein" evidence="3">
    <location>
        <begin position="17"/>
        <end position="348"/>
    </location>
</feature>
<comment type="caution">
    <text evidence="6">The sequence shown here is derived from an EMBL/GenBank/DDBJ whole genome shotgun (WGS) entry which is preliminary data.</text>
</comment>
<proteinExistence type="predicted"/>
<evidence type="ECO:0008006" key="8">
    <source>
        <dbReference type="Google" id="ProtNLM"/>
    </source>
</evidence>
<dbReference type="InterPro" id="IPR045226">
    <property type="entry name" value="Dsc3"/>
</dbReference>
<keyword evidence="2" id="KW-0472">Membrane</keyword>
<dbReference type="InterPro" id="IPR025390">
    <property type="entry name" value="Dsc3_C"/>
</dbReference>
<evidence type="ECO:0000259" key="4">
    <source>
        <dbReference type="Pfam" id="PF10302"/>
    </source>
</evidence>